<organism evidence="4 5">
    <name type="scientific">Paramicrobacterium chengjingii</name>
    <dbReference type="NCBI Taxonomy" id="2769067"/>
    <lineage>
        <taxon>Bacteria</taxon>
        <taxon>Bacillati</taxon>
        <taxon>Actinomycetota</taxon>
        <taxon>Actinomycetes</taxon>
        <taxon>Micrococcales</taxon>
        <taxon>Microbacteriaceae</taxon>
        <taxon>Paramicrobacterium</taxon>
    </lineage>
</organism>
<feature type="signal peptide" evidence="3">
    <location>
        <begin position="1"/>
        <end position="17"/>
    </location>
</feature>
<reference evidence="4 5" key="1">
    <citation type="submission" date="2020-12" db="EMBL/GenBank/DDBJ databases">
        <title>Microbacterium sp. HY060.</title>
        <authorList>
            <person name="Zhou J."/>
        </authorList>
    </citation>
    <scope>NUCLEOTIDE SEQUENCE [LARGE SCALE GENOMIC DNA]</scope>
    <source>
        <strain evidence="4 5">HY60</strain>
    </source>
</reference>
<evidence type="ECO:0000256" key="3">
    <source>
        <dbReference type="SAM" id="SignalP"/>
    </source>
</evidence>
<gene>
    <name evidence="4" type="ORF">HCR76_13530</name>
</gene>
<dbReference type="SUPFAM" id="SSF53850">
    <property type="entry name" value="Periplasmic binding protein-like II"/>
    <property type="match status" value="1"/>
</dbReference>
<evidence type="ECO:0000313" key="4">
    <source>
        <dbReference type="EMBL" id="QPZ37823.1"/>
    </source>
</evidence>
<dbReference type="PANTHER" id="PTHR43649:SF29">
    <property type="entry name" value="OSMOPROTECTIVE COMPOUNDS-BINDING PROTEIN GGTB"/>
    <property type="match status" value="1"/>
</dbReference>
<evidence type="ECO:0000256" key="2">
    <source>
        <dbReference type="ARBA" id="ARBA00022448"/>
    </source>
</evidence>
<dbReference type="InterPro" id="IPR006059">
    <property type="entry name" value="SBP"/>
</dbReference>
<protein>
    <submittedName>
        <fullName evidence="4">Extracellular solute-binding protein</fullName>
    </submittedName>
</protein>
<comment type="similarity">
    <text evidence="1">Belongs to the bacterial solute-binding protein 1 family.</text>
</comment>
<keyword evidence="5" id="KW-1185">Reference proteome</keyword>
<dbReference type="PANTHER" id="PTHR43649">
    <property type="entry name" value="ARABINOSE-BINDING PROTEIN-RELATED"/>
    <property type="match status" value="1"/>
</dbReference>
<name>A0ABX6YGA7_9MICO</name>
<dbReference type="RefSeq" id="WP_166991490.1">
    <property type="nucleotide sequence ID" value="NZ_CP061169.1"/>
</dbReference>
<proteinExistence type="inferred from homology"/>
<dbReference type="PROSITE" id="PS51257">
    <property type="entry name" value="PROKAR_LIPOPROTEIN"/>
    <property type="match status" value="1"/>
</dbReference>
<feature type="chain" id="PRO_5047191569" evidence="3">
    <location>
        <begin position="18"/>
        <end position="440"/>
    </location>
</feature>
<keyword evidence="2" id="KW-0813">Transport</keyword>
<keyword evidence="3" id="KW-0732">Signal</keyword>
<dbReference type="Proteomes" id="UP000662814">
    <property type="component" value="Chromosome"/>
</dbReference>
<sequence>MSKRLSAIALGSAVAVALVGCTAGGSTDSAPGSDVDLTDVDYNGSVSVITRYAGENAAFFEQVAKDYEAKHEGVTIDLQQESDQGYKDKIKTLVASQSVPDVYFSWPGEYAAQFFDNGLALDLSDVIAPSTEWGGTFNEAALDTFSDDGSYYGVPLALDAKFMLYNEKLFAESGVDVPGNHEELIQACDDLTDKGVTPMSFGNKDGWPAIHFITSLNSYNVPAETLSADYEPATAKFEDPGYVKALEQFQEILTNCTDTQEQANGSDYYSERNRFGDGDVAMFYVENVEFAATTPEGSAAEEDGYGVFKLPVPEDAKGDQGSLTGAPDGFLVNPNAENLPLAVDFMEFATNKQNAAALYETIGFPSATKDGLAETDVTPQLEESVKQVDEASSLAVWLDTVTVPDVAQAYLSGVQGLISGNKSPEQVMSDVKKASDSTAS</sequence>
<evidence type="ECO:0000313" key="5">
    <source>
        <dbReference type="Proteomes" id="UP000662814"/>
    </source>
</evidence>
<dbReference type="Pfam" id="PF13416">
    <property type="entry name" value="SBP_bac_8"/>
    <property type="match status" value="1"/>
</dbReference>
<accession>A0ABX6YGA7</accession>
<evidence type="ECO:0000256" key="1">
    <source>
        <dbReference type="ARBA" id="ARBA00008520"/>
    </source>
</evidence>
<dbReference type="Gene3D" id="3.40.190.10">
    <property type="entry name" value="Periplasmic binding protein-like II"/>
    <property type="match status" value="2"/>
</dbReference>
<dbReference type="EMBL" id="CP061169">
    <property type="protein sequence ID" value="QPZ37823.1"/>
    <property type="molecule type" value="Genomic_DNA"/>
</dbReference>
<dbReference type="InterPro" id="IPR050490">
    <property type="entry name" value="Bact_solute-bd_prot1"/>
</dbReference>